<organism evidence="1 2">
    <name type="scientific">Pluteus cervinus</name>
    <dbReference type="NCBI Taxonomy" id="181527"/>
    <lineage>
        <taxon>Eukaryota</taxon>
        <taxon>Fungi</taxon>
        <taxon>Dikarya</taxon>
        <taxon>Basidiomycota</taxon>
        <taxon>Agaricomycotina</taxon>
        <taxon>Agaricomycetes</taxon>
        <taxon>Agaricomycetidae</taxon>
        <taxon>Agaricales</taxon>
        <taxon>Pluteineae</taxon>
        <taxon>Pluteaceae</taxon>
        <taxon>Pluteus</taxon>
    </lineage>
</organism>
<reference evidence="1 2" key="1">
    <citation type="journal article" date="2019" name="Nat. Ecol. Evol.">
        <title>Megaphylogeny resolves global patterns of mushroom evolution.</title>
        <authorList>
            <person name="Varga T."/>
            <person name="Krizsan K."/>
            <person name="Foldi C."/>
            <person name="Dima B."/>
            <person name="Sanchez-Garcia M."/>
            <person name="Sanchez-Ramirez S."/>
            <person name="Szollosi G.J."/>
            <person name="Szarkandi J.G."/>
            <person name="Papp V."/>
            <person name="Albert L."/>
            <person name="Andreopoulos W."/>
            <person name="Angelini C."/>
            <person name="Antonin V."/>
            <person name="Barry K.W."/>
            <person name="Bougher N.L."/>
            <person name="Buchanan P."/>
            <person name="Buyck B."/>
            <person name="Bense V."/>
            <person name="Catcheside P."/>
            <person name="Chovatia M."/>
            <person name="Cooper J."/>
            <person name="Damon W."/>
            <person name="Desjardin D."/>
            <person name="Finy P."/>
            <person name="Geml J."/>
            <person name="Haridas S."/>
            <person name="Hughes K."/>
            <person name="Justo A."/>
            <person name="Karasinski D."/>
            <person name="Kautmanova I."/>
            <person name="Kiss B."/>
            <person name="Kocsube S."/>
            <person name="Kotiranta H."/>
            <person name="LaButti K.M."/>
            <person name="Lechner B.E."/>
            <person name="Liimatainen K."/>
            <person name="Lipzen A."/>
            <person name="Lukacs Z."/>
            <person name="Mihaltcheva S."/>
            <person name="Morgado L.N."/>
            <person name="Niskanen T."/>
            <person name="Noordeloos M.E."/>
            <person name="Ohm R.A."/>
            <person name="Ortiz-Santana B."/>
            <person name="Ovrebo C."/>
            <person name="Racz N."/>
            <person name="Riley R."/>
            <person name="Savchenko A."/>
            <person name="Shiryaev A."/>
            <person name="Soop K."/>
            <person name="Spirin V."/>
            <person name="Szebenyi C."/>
            <person name="Tomsovsky M."/>
            <person name="Tulloss R.E."/>
            <person name="Uehling J."/>
            <person name="Grigoriev I.V."/>
            <person name="Vagvolgyi C."/>
            <person name="Papp T."/>
            <person name="Martin F.M."/>
            <person name="Miettinen O."/>
            <person name="Hibbett D.S."/>
            <person name="Nagy L.G."/>
        </authorList>
    </citation>
    <scope>NUCLEOTIDE SEQUENCE [LARGE SCALE GENOMIC DNA]</scope>
    <source>
        <strain evidence="1 2">NL-1719</strain>
    </source>
</reference>
<proteinExistence type="predicted"/>
<evidence type="ECO:0000313" key="1">
    <source>
        <dbReference type="EMBL" id="TFK58711.1"/>
    </source>
</evidence>
<protein>
    <submittedName>
        <fullName evidence="1">Uncharacterized protein</fullName>
    </submittedName>
</protein>
<evidence type="ECO:0000313" key="2">
    <source>
        <dbReference type="Proteomes" id="UP000308600"/>
    </source>
</evidence>
<name>A0ACD2ZZ83_9AGAR</name>
<accession>A0ACD2ZZ83</accession>
<sequence length="238" mass="26454">MYRGFRRHLPPITNRLAFIRGRSLSPDDAPILITNRMAFTTRYEGDEPGDALRGKQDAENHAVAAGPTDHKDVLEPVAMDVDGGESSSEESGSEDECEGLSDSEVQPCNRPRGTLSKPSDNGYSLGVVLGWSTRRYRIVQNNLRPIARDELNCRVLIKAQNKEALATYVERAVKRFPFLAKYPGGWPAEDFAAIYLKNCVLKIQNALKNKRKGLAKRKGKGKEKGKEKEKGKGRLEIG</sequence>
<gene>
    <name evidence="1" type="ORF">BDN72DRAFT_865721</name>
</gene>
<dbReference type="EMBL" id="ML209225">
    <property type="protein sequence ID" value="TFK58711.1"/>
    <property type="molecule type" value="Genomic_DNA"/>
</dbReference>
<dbReference type="Proteomes" id="UP000308600">
    <property type="component" value="Unassembled WGS sequence"/>
</dbReference>
<keyword evidence="2" id="KW-1185">Reference proteome</keyword>